<keyword evidence="2" id="KW-1185">Reference proteome</keyword>
<protein>
    <submittedName>
        <fullName evidence="1">Polyketide cyclase / dehydrase and lipid transport</fullName>
    </submittedName>
</protein>
<gene>
    <name evidence="1" type="ORF">RUM4293_01322</name>
</gene>
<accession>A0A0P1E2M1</accession>
<evidence type="ECO:0000313" key="1">
    <source>
        <dbReference type="EMBL" id="CUH42434.1"/>
    </source>
</evidence>
<dbReference type="AlphaFoldDB" id="A0A0P1E2M1"/>
<dbReference type="EMBL" id="CYPS01000022">
    <property type="protein sequence ID" value="CUH42434.1"/>
    <property type="molecule type" value="Genomic_DNA"/>
</dbReference>
<evidence type="ECO:0000313" key="2">
    <source>
        <dbReference type="Proteomes" id="UP000050786"/>
    </source>
</evidence>
<dbReference type="CDD" id="cd07812">
    <property type="entry name" value="SRPBCC"/>
    <property type="match status" value="1"/>
</dbReference>
<dbReference type="InterPro" id="IPR023393">
    <property type="entry name" value="START-like_dom_sf"/>
</dbReference>
<organism evidence="1 2">
    <name type="scientific">Ruegeria atlantica</name>
    <dbReference type="NCBI Taxonomy" id="81569"/>
    <lineage>
        <taxon>Bacteria</taxon>
        <taxon>Pseudomonadati</taxon>
        <taxon>Pseudomonadota</taxon>
        <taxon>Alphaproteobacteria</taxon>
        <taxon>Rhodobacterales</taxon>
        <taxon>Roseobacteraceae</taxon>
        <taxon>Ruegeria</taxon>
    </lineage>
</organism>
<dbReference type="RefSeq" id="WP_058272507.1">
    <property type="nucleotide sequence ID" value="NZ_CANLTD010000007.1"/>
</dbReference>
<dbReference type="Proteomes" id="UP000050786">
    <property type="component" value="Unassembled WGS sequence"/>
</dbReference>
<name>A0A0P1E2M1_9RHOB</name>
<reference evidence="2" key="1">
    <citation type="submission" date="2015-09" db="EMBL/GenBank/DDBJ databases">
        <authorList>
            <person name="Rodrigo-Torres L."/>
            <person name="Arahal D.R."/>
        </authorList>
    </citation>
    <scope>NUCLEOTIDE SEQUENCE [LARGE SCALE GENOMIC DNA]</scope>
    <source>
        <strain evidence="2">CECT 4293</strain>
    </source>
</reference>
<proteinExistence type="predicted"/>
<sequence length="155" mass="17851">MQFTVREDIEAPINSVFEMVADFDRFERIAMRRGIDVRRISGELGVVPGTSWETEFRLRGKPRQISVQMAECDPPLLMRFEAASKGMNGVTTVELLALSQRRTRLSVDMSLSAKSLPARLLLQSLRLGQSRFRRQFQLRLTEFAREMEQRHIHGG</sequence>
<dbReference type="SUPFAM" id="SSF55961">
    <property type="entry name" value="Bet v1-like"/>
    <property type="match status" value="1"/>
</dbReference>
<dbReference type="Gene3D" id="3.30.530.20">
    <property type="match status" value="1"/>
</dbReference>